<reference evidence="1" key="1">
    <citation type="submission" date="2020-06" db="EMBL/GenBank/DDBJ databases">
        <title>WGS assembly of Ceratodon purpureus strain R40.</title>
        <authorList>
            <person name="Carey S.B."/>
            <person name="Jenkins J."/>
            <person name="Shu S."/>
            <person name="Lovell J.T."/>
            <person name="Sreedasyam A."/>
            <person name="Maumus F."/>
            <person name="Tiley G.P."/>
            <person name="Fernandez-Pozo N."/>
            <person name="Barry K."/>
            <person name="Chen C."/>
            <person name="Wang M."/>
            <person name="Lipzen A."/>
            <person name="Daum C."/>
            <person name="Saski C.A."/>
            <person name="Payton A.C."/>
            <person name="Mcbreen J.C."/>
            <person name="Conrad R.E."/>
            <person name="Kollar L.M."/>
            <person name="Olsson S."/>
            <person name="Huttunen S."/>
            <person name="Landis J.B."/>
            <person name="Wickett N.J."/>
            <person name="Johnson M.G."/>
            <person name="Rensing S.A."/>
            <person name="Grimwood J."/>
            <person name="Schmutz J."/>
            <person name="Mcdaniel S.F."/>
        </authorList>
    </citation>
    <scope>NUCLEOTIDE SEQUENCE</scope>
    <source>
        <strain evidence="1">R40</strain>
    </source>
</reference>
<dbReference type="Proteomes" id="UP000822688">
    <property type="component" value="Chromosome 9"/>
</dbReference>
<sequence length="229" mass="25552">MSIPRQRFVGNLHSLVSNELTVLQALLLVLWLICVSVHKLSGAAAELLERWFLSSFEGETSSQGEPADLVTRAEPSSLLSAEVRDGSPQGVAEPIGSLIPSLPDTIVREQVWPKLVSNPSVTQLLQFRHINSSWSQFVGATLEWRALIFVMLDFPGYLQQVRQHGLIFLSATQRLGLEIAHYKLLVSESMEEIESRIEFAGFQTRRLPSYVSLEGCPPCVDEDPGYYDL</sequence>
<keyword evidence="2" id="KW-1185">Reference proteome</keyword>
<gene>
    <name evidence="1" type="ORF">KC19_9G045600</name>
</gene>
<organism evidence="1 2">
    <name type="scientific">Ceratodon purpureus</name>
    <name type="common">Fire moss</name>
    <name type="synonym">Dicranum purpureum</name>
    <dbReference type="NCBI Taxonomy" id="3225"/>
    <lineage>
        <taxon>Eukaryota</taxon>
        <taxon>Viridiplantae</taxon>
        <taxon>Streptophyta</taxon>
        <taxon>Embryophyta</taxon>
        <taxon>Bryophyta</taxon>
        <taxon>Bryophytina</taxon>
        <taxon>Bryopsida</taxon>
        <taxon>Dicranidae</taxon>
        <taxon>Pseudoditrichales</taxon>
        <taxon>Ditrichaceae</taxon>
        <taxon>Ceratodon</taxon>
    </lineage>
</organism>
<accession>A0A8T0GQC0</accession>
<dbReference type="AlphaFoldDB" id="A0A8T0GQC0"/>
<evidence type="ECO:0000313" key="1">
    <source>
        <dbReference type="EMBL" id="KAG0561210.1"/>
    </source>
</evidence>
<name>A0A8T0GQC0_CERPU</name>
<proteinExistence type="predicted"/>
<evidence type="ECO:0000313" key="2">
    <source>
        <dbReference type="Proteomes" id="UP000822688"/>
    </source>
</evidence>
<dbReference type="EMBL" id="CM026430">
    <property type="protein sequence ID" value="KAG0561210.1"/>
    <property type="molecule type" value="Genomic_DNA"/>
</dbReference>
<protein>
    <submittedName>
        <fullName evidence="1">Uncharacterized protein</fullName>
    </submittedName>
</protein>
<comment type="caution">
    <text evidence="1">The sequence shown here is derived from an EMBL/GenBank/DDBJ whole genome shotgun (WGS) entry which is preliminary data.</text>
</comment>